<comment type="caution">
    <text evidence="1">The sequence shown here is derived from an EMBL/GenBank/DDBJ whole genome shotgun (WGS) entry which is preliminary data.</text>
</comment>
<dbReference type="OrthoDB" id="503550at2"/>
<dbReference type="Pfam" id="PF13692">
    <property type="entry name" value="Glyco_trans_1_4"/>
    <property type="match status" value="1"/>
</dbReference>
<dbReference type="PATRIC" id="fig|1231392.3.peg.1345"/>
<dbReference type="AlphaFoldDB" id="K2HAE7"/>
<sequence length="405" mass="44225">MSRLLVISPTLAASRDGKLFLDKKFVEGMRFYSDRWPGPVGCLLHERTGTFAFGQYYDPAELPFKVELLPEGRALGPREIAGYDTILCGGDGQAHLHLAETCRRTGQALVFVIENIDETRRQMVMLDRTRSWPRRARALASIQSGRRRRRQAFQAAGGIQANGHPAFAAYSPMNPDTMMFYDSRVSEDLLATDADMAARSGRLATGAPLRLMHSGRLEPLKGSQDLIPIARRLTARGIAFELDIFGTGSLEAEIAAGIAAHGLQGKVRLNGPVDFRTELMPFARTRADIYLSCHRQSDPSCTYLENMGCGLAVVGYANRMWAALCEVSGAGWTAPLGKPEALAEALAEAATDRARLAACCTAARDFAAAHSFEREFDRRIAHLQAVGRPGRGKTQSDRTLGEPVG</sequence>
<reference evidence="1 2" key="1">
    <citation type="journal article" date="2012" name="J. Bacteriol.">
        <title>Draft Genome Sequence of Oceaniovalibus guishaninsula JLT2003T.</title>
        <authorList>
            <person name="Tang K."/>
            <person name="Liu K."/>
            <person name="Jiao N."/>
        </authorList>
    </citation>
    <scope>NUCLEOTIDE SEQUENCE [LARGE SCALE GENOMIC DNA]</scope>
    <source>
        <strain evidence="1 2">JLT2003</strain>
    </source>
</reference>
<dbReference type="eggNOG" id="COG0438">
    <property type="taxonomic scope" value="Bacteria"/>
</dbReference>
<dbReference type="CDD" id="cd01635">
    <property type="entry name" value="Glycosyltransferase_GTB-type"/>
    <property type="match status" value="1"/>
</dbReference>
<dbReference type="Proteomes" id="UP000006765">
    <property type="component" value="Unassembled WGS sequence"/>
</dbReference>
<dbReference type="Gene3D" id="3.40.50.2000">
    <property type="entry name" value="Glycogen Phosphorylase B"/>
    <property type="match status" value="1"/>
</dbReference>
<accession>K2HAE7</accession>
<evidence type="ECO:0000313" key="1">
    <source>
        <dbReference type="EMBL" id="EKE44503.1"/>
    </source>
</evidence>
<evidence type="ECO:0000313" key="2">
    <source>
        <dbReference type="Proteomes" id="UP000006765"/>
    </source>
</evidence>
<dbReference type="PANTHER" id="PTHR12526">
    <property type="entry name" value="GLYCOSYLTRANSFERASE"/>
    <property type="match status" value="1"/>
</dbReference>
<organism evidence="1 2">
    <name type="scientific">Oceaniovalibus guishaninsula JLT2003</name>
    <dbReference type="NCBI Taxonomy" id="1231392"/>
    <lineage>
        <taxon>Bacteria</taxon>
        <taxon>Pseudomonadati</taxon>
        <taxon>Pseudomonadota</taxon>
        <taxon>Alphaproteobacteria</taxon>
        <taxon>Rhodobacterales</taxon>
        <taxon>Roseobacteraceae</taxon>
        <taxon>Oceaniovalibus</taxon>
    </lineage>
</organism>
<proteinExistence type="predicted"/>
<protein>
    <submittedName>
        <fullName evidence="1">Group 1 glycosyl transferase</fullName>
    </submittedName>
</protein>
<dbReference type="SUPFAM" id="SSF53756">
    <property type="entry name" value="UDP-Glycosyltransferase/glycogen phosphorylase"/>
    <property type="match status" value="1"/>
</dbReference>
<keyword evidence="2" id="KW-1185">Reference proteome</keyword>
<name>K2HAE7_9RHOB</name>
<dbReference type="EMBL" id="AMGO01000021">
    <property type="protein sequence ID" value="EKE44503.1"/>
    <property type="molecule type" value="Genomic_DNA"/>
</dbReference>
<dbReference type="GO" id="GO:0016740">
    <property type="term" value="F:transferase activity"/>
    <property type="evidence" value="ECO:0007669"/>
    <property type="project" value="UniProtKB-KW"/>
</dbReference>
<keyword evidence="1" id="KW-0808">Transferase</keyword>
<gene>
    <name evidence="1" type="ORF">OCGS_1341</name>
</gene>
<dbReference type="RefSeq" id="WP_007426493.1">
    <property type="nucleotide sequence ID" value="NZ_AMGO01000021.1"/>
</dbReference>
<dbReference type="STRING" id="1231392.OCGS_1341"/>